<evidence type="ECO:0000256" key="6">
    <source>
        <dbReference type="ARBA" id="ARBA00022729"/>
    </source>
</evidence>
<dbReference type="GO" id="GO:0009279">
    <property type="term" value="C:cell outer membrane"/>
    <property type="evidence" value="ECO:0007669"/>
    <property type="project" value="UniProtKB-SubCell"/>
</dbReference>
<accession>A0A4U1IBD3</accession>
<dbReference type="RefSeq" id="WP_136892997.1">
    <property type="nucleotide sequence ID" value="NZ_SWJE01000003.1"/>
</dbReference>
<keyword evidence="5 9" id="KW-0812">Transmembrane</keyword>
<evidence type="ECO:0000256" key="8">
    <source>
        <dbReference type="ARBA" id="ARBA00023237"/>
    </source>
</evidence>
<dbReference type="Gene3D" id="3.10.20.410">
    <property type="match status" value="1"/>
</dbReference>
<keyword evidence="3 9" id="KW-0813">Transport</keyword>
<dbReference type="Proteomes" id="UP000305539">
    <property type="component" value="Unassembled WGS sequence"/>
</dbReference>
<keyword evidence="9" id="KW-1029">Fimbrium biogenesis</keyword>
<dbReference type="Gene3D" id="2.60.40.3110">
    <property type="match status" value="1"/>
</dbReference>
<dbReference type="InterPro" id="IPR025885">
    <property type="entry name" value="PapC_N"/>
</dbReference>
<dbReference type="AlphaFoldDB" id="A0A4U1IBD3"/>
<dbReference type="PANTHER" id="PTHR30451:SF8">
    <property type="entry name" value="FIMBRIAL USHER PROTEIN"/>
    <property type="match status" value="1"/>
</dbReference>
<feature type="domain" description="PapC N-terminal" evidence="11">
    <location>
        <begin position="66"/>
        <end position="214"/>
    </location>
</feature>
<protein>
    <submittedName>
        <fullName evidence="12">Pilus assembly protein PapC</fullName>
    </submittedName>
</protein>
<dbReference type="PROSITE" id="PS01151">
    <property type="entry name" value="FIMBRIAL_USHER"/>
    <property type="match status" value="1"/>
</dbReference>
<comment type="similarity">
    <text evidence="2 9">Belongs to the fimbrial export usher family.</text>
</comment>
<name>A0A4U1IBD3_9BURK</name>
<dbReference type="EMBL" id="SWJE01000003">
    <property type="protein sequence ID" value="TKC90881.1"/>
    <property type="molecule type" value="Genomic_DNA"/>
</dbReference>
<dbReference type="GO" id="GO:0009297">
    <property type="term" value="P:pilus assembly"/>
    <property type="evidence" value="ECO:0007669"/>
    <property type="project" value="InterPro"/>
</dbReference>
<evidence type="ECO:0000259" key="11">
    <source>
        <dbReference type="Pfam" id="PF13954"/>
    </source>
</evidence>
<keyword evidence="8 9" id="KW-0998">Cell outer membrane</keyword>
<dbReference type="Pfam" id="PF00577">
    <property type="entry name" value="Usher"/>
    <property type="match status" value="1"/>
</dbReference>
<sequence length="860" mass="90996">MNHRITPRNGSMHDYRARARSAALSPIALATLSTFCHVSAHASESASQVVASLPPRPQIQDASATEFDADALRARGIDPALAAYFSQAPRFTPGSQRVSLFVNDERRGSATATFDDQGHLCFDRTLLEQAGLIVPDALKRDKAEGGKEGEGQSAAGNAAACYDYREAFPQATTDLDPGANAVRLIVPAEALNSDAKPVDKYASGGVGGVFNYNVMSMSTTGSGANSRYTLADSEFGLNAGDWIVRSRHTFTLQDGQSNISDMYTYAQKTFVRTGGMMQAGQINVSGSLFAVPSLTGVQYFPDSALIPAPAGPSFQGITNSPSRVEVHQLGMLIYSTVVPAGPFTLSNLPLTSASADVQITVTETDGGAARTYTVPAASLTAGQRAPQGLSVAVGKVRNLGSGGGDLRAPLVATASKGWNIGTRYRVATGALVAQDYQALAGSLDVAVSGSTSANVQSLMSNSQVDHARGFNVSTSASTQLTDTLSASFSATQQTPGYRSLADTTNLSILGTPYARTRSQYTASANWSHPLLGGFAMSYSYASNYNAPSSQYATLGWNRMFGRVTASLNLQKSFNRQSYSNGAASLNNDLQFYATLSIPLGSVNVQGYSTNTGGRTRFGTSVSQTVNDYWNYSARAETNPGADGPNLSGTVNVLPRYTQASMSYSQSGWSNGAYTGQLQGGVVATREGVTFSPYAIGDTFGVVSAGELSGVRISTPQGTVWTDPRGRAVVPMLPAYQRSRIEVLTKSLPRNADLNNGIDFVDAGRGSVNFVNFGVVKTRRVLLRVTTPDGVPLPPSLAVLDDKDQYLTTSVGDGVVFLNNDAAKNLHVKLSDDKICKLRYELPVKPDLDRPFDSTTAVCDF</sequence>
<evidence type="ECO:0000256" key="4">
    <source>
        <dbReference type="ARBA" id="ARBA00022452"/>
    </source>
</evidence>
<evidence type="ECO:0000259" key="10">
    <source>
        <dbReference type="Pfam" id="PF13953"/>
    </source>
</evidence>
<dbReference type="Pfam" id="PF13954">
    <property type="entry name" value="PapC_N"/>
    <property type="match status" value="1"/>
</dbReference>
<keyword evidence="7 9" id="KW-0472">Membrane</keyword>
<evidence type="ECO:0000256" key="5">
    <source>
        <dbReference type="ARBA" id="ARBA00022692"/>
    </source>
</evidence>
<keyword evidence="13" id="KW-1185">Reference proteome</keyword>
<evidence type="ECO:0000256" key="2">
    <source>
        <dbReference type="ARBA" id="ARBA00008064"/>
    </source>
</evidence>
<comment type="subcellular location">
    <subcellularLocation>
        <location evidence="1 9">Cell outer membrane</location>
        <topology evidence="1 9">Multi-pass membrane protein</topology>
    </subcellularLocation>
</comment>
<dbReference type="InterPro" id="IPR042186">
    <property type="entry name" value="FimD_plug_dom"/>
</dbReference>
<dbReference type="PANTHER" id="PTHR30451">
    <property type="entry name" value="OUTER MEMBRANE USHER PROTEIN"/>
    <property type="match status" value="1"/>
</dbReference>
<evidence type="ECO:0000313" key="13">
    <source>
        <dbReference type="Proteomes" id="UP000305539"/>
    </source>
</evidence>
<dbReference type="Gene3D" id="2.60.40.2070">
    <property type="match status" value="1"/>
</dbReference>
<gene>
    <name evidence="12" type="ORF">FAZ69_05755</name>
</gene>
<keyword evidence="6" id="KW-0732">Signal</keyword>
<dbReference type="SUPFAM" id="SSF141729">
    <property type="entry name" value="FimD N-terminal domain-like"/>
    <property type="match status" value="1"/>
</dbReference>
<keyword evidence="4" id="KW-1134">Transmembrane beta strand</keyword>
<evidence type="ECO:0000313" key="12">
    <source>
        <dbReference type="EMBL" id="TKC90881.1"/>
    </source>
</evidence>
<dbReference type="GO" id="GO:0015473">
    <property type="term" value="F:fimbrial usher porin activity"/>
    <property type="evidence" value="ECO:0007669"/>
    <property type="project" value="InterPro"/>
</dbReference>
<proteinExistence type="inferred from homology"/>
<dbReference type="OrthoDB" id="6554712at2"/>
<evidence type="ECO:0000256" key="1">
    <source>
        <dbReference type="ARBA" id="ARBA00004571"/>
    </source>
</evidence>
<dbReference type="InterPro" id="IPR037224">
    <property type="entry name" value="PapC_N_sf"/>
</dbReference>
<dbReference type="InterPro" id="IPR018030">
    <property type="entry name" value="Fimbrial_membr_usher_CS"/>
</dbReference>
<evidence type="ECO:0000256" key="3">
    <source>
        <dbReference type="ARBA" id="ARBA00022448"/>
    </source>
</evidence>
<reference evidence="12 13" key="1">
    <citation type="submission" date="2019-04" db="EMBL/GenBank/DDBJ databases">
        <title>Trinickia sp. 7GSK02, isolated from subtropical forest soil.</title>
        <authorList>
            <person name="Gao Z.-H."/>
            <person name="Qiu L.-H."/>
        </authorList>
    </citation>
    <scope>NUCLEOTIDE SEQUENCE [LARGE SCALE GENOMIC DNA]</scope>
    <source>
        <strain evidence="12 13">7GSK02</strain>
    </source>
</reference>
<organism evidence="12 13">
    <name type="scientific">Trinickia terrae</name>
    <dbReference type="NCBI Taxonomy" id="2571161"/>
    <lineage>
        <taxon>Bacteria</taxon>
        <taxon>Pseudomonadati</taxon>
        <taxon>Pseudomonadota</taxon>
        <taxon>Betaproteobacteria</taxon>
        <taxon>Burkholderiales</taxon>
        <taxon>Burkholderiaceae</taxon>
        <taxon>Trinickia</taxon>
    </lineage>
</organism>
<dbReference type="Gene3D" id="2.60.40.2610">
    <property type="entry name" value="Outer membrane usher protein FimD, plug domain"/>
    <property type="match status" value="1"/>
</dbReference>
<dbReference type="InterPro" id="IPR000015">
    <property type="entry name" value="Fimb_usher"/>
</dbReference>
<dbReference type="Pfam" id="PF13953">
    <property type="entry name" value="PapC_C"/>
    <property type="match status" value="1"/>
</dbReference>
<evidence type="ECO:0000256" key="7">
    <source>
        <dbReference type="ARBA" id="ARBA00023136"/>
    </source>
</evidence>
<evidence type="ECO:0000256" key="9">
    <source>
        <dbReference type="RuleBase" id="RU003884"/>
    </source>
</evidence>
<dbReference type="InterPro" id="IPR043142">
    <property type="entry name" value="PapC-like_C_sf"/>
</dbReference>
<feature type="domain" description="PapC-like C-terminal" evidence="10">
    <location>
        <begin position="781"/>
        <end position="842"/>
    </location>
</feature>
<comment type="caution">
    <text evidence="12">The sequence shown here is derived from an EMBL/GenBank/DDBJ whole genome shotgun (WGS) entry which is preliminary data.</text>
</comment>
<dbReference type="InterPro" id="IPR025949">
    <property type="entry name" value="PapC-like_C"/>
</dbReference>